<dbReference type="Proteomes" id="UP001605036">
    <property type="component" value="Unassembled WGS sequence"/>
</dbReference>
<sequence>MARKVQHASQNVCEEEGTTKQPARNGRLTKAYGSVKDEARANVLECSRTELLFKSVKWQAERVIRERHPCERSVNKLGKQRERFFLPRRNRKTGRIYFKTKGEMYIRNHTASSGCHSAARVQCASSA</sequence>
<reference evidence="2 3" key="1">
    <citation type="submission" date="2024-09" db="EMBL/GenBank/DDBJ databases">
        <title>Chromosome-scale assembly of Riccia fluitans.</title>
        <authorList>
            <person name="Paukszto L."/>
            <person name="Sawicki J."/>
            <person name="Karawczyk K."/>
            <person name="Piernik-Szablinska J."/>
            <person name="Szczecinska M."/>
            <person name="Mazdziarz M."/>
        </authorList>
    </citation>
    <scope>NUCLEOTIDE SEQUENCE [LARGE SCALE GENOMIC DNA]</scope>
    <source>
        <strain evidence="2">Rf_01</strain>
        <tissue evidence="2">Aerial parts of the thallus</tissue>
    </source>
</reference>
<evidence type="ECO:0008006" key="4">
    <source>
        <dbReference type="Google" id="ProtNLM"/>
    </source>
</evidence>
<proteinExistence type="predicted"/>
<organism evidence="2 3">
    <name type="scientific">Riccia fluitans</name>
    <dbReference type="NCBI Taxonomy" id="41844"/>
    <lineage>
        <taxon>Eukaryota</taxon>
        <taxon>Viridiplantae</taxon>
        <taxon>Streptophyta</taxon>
        <taxon>Embryophyta</taxon>
        <taxon>Marchantiophyta</taxon>
        <taxon>Marchantiopsida</taxon>
        <taxon>Marchantiidae</taxon>
        <taxon>Marchantiales</taxon>
        <taxon>Ricciaceae</taxon>
        <taxon>Riccia</taxon>
    </lineage>
</organism>
<dbReference type="AlphaFoldDB" id="A0ABD1ZL11"/>
<name>A0ABD1ZL11_9MARC</name>
<protein>
    <recommendedName>
        <fullName evidence="4">Ribosomal protein S14</fullName>
    </recommendedName>
</protein>
<accession>A0ABD1ZL11</accession>
<evidence type="ECO:0000313" key="2">
    <source>
        <dbReference type="EMBL" id="KAL2650764.1"/>
    </source>
</evidence>
<dbReference type="EMBL" id="JBHFFA010000001">
    <property type="protein sequence ID" value="KAL2650764.1"/>
    <property type="molecule type" value="Genomic_DNA"/>
</dbReference>
<gene>
    <name evidence="2" type="ORF">R1flu_018892</name>
</gene>
<comment type="caution">
    <text evidence="2">The sequence shown here is derived from an EMBL/GenBank/DDBJ whole genome shotgun (WGS) entry which is preliminary data.</text>
</comment>
<feature type="region of interest" description="Disordered" evidence="1">
    <location>
        <begin position="1"/>
        <end position="29"/>
    </location>
</feature>
<evidence type="ECO:0000256" key="1">
    <source>
        <dbReference type="SAM" id="MobiDB-lite"/>
    </source>
</evidence>
<keyword evidence="3" id="KW-1185">Reference proteome</keyword>
<evidence type="ECO:0000313" key="3">
    <source>
        <dbReference type="Proteomes" id="UP001605036"/>
    </source>
</evidence>